<keyword evidence="7 10" id="KW-0283">Flagellar rotation</keyword>
<reference evidence="12" key="1">
    <citation type="journal article" date="2020" name="mSystems">
        <title>Genome- and Community-Level Interaction Insights into Carbon Utilization and Element Cycling Functions of Hydrothermarchaeota in Hydrothermal Sediment.</title>
        <authorList>
            <person name="Zhou Z."/>
            <person name="Liu Y."/>
            <person name="Xu W."/>
            <person name="Pan J."/>
            <person name="Luo Z.H."/>
            <person name="Li M."/>
        </authorList>
    </citation>
    <scope>NUCLEOTIDE SEQUENCE [LARGE SCALE GENOMIC DNA]</scope>
    <source>
        <strain evidence="12">SpSt-747</strain>
    </source>
</reference>
<dbReference type="PANTHER" id="PTHR35091:SF2">
    <property type="entry name" value="FLAGELLAR PROTEIN FLIL"/>
    <property type="match status" value="1"/>
</dbReference>
<dbReference type="PANTHER" id="PTHR35091">
    <property type="entry name" value="FLAGELLAR PROTEIN FLIL"/>
    <property type="match status" value="1"/>
</dbReference>
<evidence type="ECO:0000256" key="2">
    <source>
        <dbReference type="ARBA" id="ARBA00004162"/>
    </source>
</evidence>
<keyword evidence="12" id="KW-0966">Cell projection</keyword>
<evidence type="ECO:0000256" key="3">
    <source>
        <dbReference type="ARBA" id="ARBA00008281"/>
    </source>
</evidence>
<dbReference type="GO" id="GO:0006935">
    <property type="term" value="P:chemotaxis"/>
    <property type="evidence" value="ECO:0007669"/>
    <property type="project" value="UniProtKB-KW"/>
</dbReference>
<evidence type="ECO:0000256" key="4">
    <source>
        <dbReference type="ARBA" id="ARBA00022475"/>
    </source>
</evidence>
<evidence type="ECO:0000313" key="12">
    <source>
        <dbReference type="EMBL" id="HGI30128.1"/>
    </source>
</evidence>
<gene>
    <name evidence="12" type="ORF">ENV30_02265</name>
</gene>
<keyword evidence="12" id="KW-0969">Cilium</keyword>
<comment type="caution">
    <text evidence="12">The sequence shown here is derived from an EMBL/GenBank/DDBJ whole genome shotgun (WGS) entry which is preliminary data.</text>
</comment>
<comment type="similarity">
    <text evidence="3 10">Belongs to the FliL family.</text>
</comment>
<evidence type="ECO:0000256" key="1">
    <source>
        <dbReference type="ARBA" id="ARBA00002254"/>
    </source>
</evidence>
<comment type="function">
    <text evidence="1 10">Controls the rotational direction of flagella during chemotaxis.</text>
</comment>
<evidence type="ECO:0000256" key="7">
    <source>
        <dbReference type="ARBA" id="ARBA00022779"/>
    </source>
</evidence>
<dbReference type="AlphaFoldDB" id="A0A7V3YFG5"/>
<dbReference type="Pfam" id="PF03748">
    <property type="entry name" value="FliL"/>
    <property type="match status" value="1"/>
</dbReference>
<evidence type="ECO:0000256" key="8">
    <source>
        <dbReference type="ARBA" id="ARBA00022989"/>
    </source>
</evidence>
<protein>
    <recommendedName>
        <fullName evidence="10">Flagellar protein FliL</fullName>
    </recommendedName>
</protein>
<name>A0A7V3YFG5_9BACT</name>
<evidence type="ECO:0000256" key="10">
    <source>
        <dbReference type="RuleBase" id="RU364125"/>
    </source>
</evidence>
<feature type="transmembrane region" description="Helical" evidence="10">
    <location>
        <begin position="58"/>
        <end position="76"/>
    </location>
</feature>
<keyword evidence="12" id="KW-0282">Flagellum</keyword>
<evidence type="ECO:0000256" key="11">
    <source>
        <dbReference type="SAM" id="MobiDB-lite"/>
    </source>
</evidence>
<dbReference type="EMBL" id="DTFV01000038">
    <property type="protein sequence ID" value="HGI30128.1"/>
    <property type="molecule type" value="Genomic_DNA"/>
</dbReference>
<organism evidence="12">
    <name type="scientific">Candidatus Caldatribacterium californiense</name>
    <dbReference type="NCBI Taxonomy" id="1454726"/>
    <lineage>
        <taxon>Bacteria</taxon>
        <taxon>Pseudomonadati</taxon>
        <taxon>Atribacterota</taxon>
        <taxon>Atribacteria</taxon>
        <taxon>Atribacterales</taxon>
        <taxon>Candidatus Caldatribacteriaceae</taxon>
        <taxon>Candidatus Caldatribacterium</taxon>
    </lineage>
</organism>
<proteinExistence type="inferred from homology"/>
<keyword evidence="5 10" id="KW-0145">Chemotaxis</keyword>
<dbReference type="GO" id="GO:0009425">
    <property type="term" value="C:bacterial-type flagellum basal body"/>
    <property type="evidence" value="ECO:0007669"/>
    <property type="project" value="InterPro"/>
</dbReference>
<dbReference type="GO" id="GO:0071978">
    <property type="term" value="P:bacterial-type flagellum-dependent swarming motility"/>
    <property type="evidence" value="ECO:0007669"/>
    <property type="project" value="TreeGrafter"/>
</dbReference>
<keyword evidence="9 10" id="KW-0472">Membrane</keyword>
<feature type="region of interest" description="Disordered" evidence="11">
    <location>
        <begin position="13"/>
        <end position="44"/>
    </location>
</feature>
<keyword evidence="6 10" id="KW-0812">Transmembrane</keyword>
<evidence type="ECO:0000256" key="6">
    <source>
        <dbReference type="ARBA" id="ARBA00022692"/>
    </source>
</evidence>
<dbReference type="GO" id="GO:0005886">
    <property type="term" value="C:plasma membrane"/>
    <property type="evidence" value="ECO:0007669"/>
    <property type="project" value="UniProtKB-SubCell"/>
</dbReference>
<accession>A0A7V3YFG5</accession>
<feature type="compositionally biased region" description="Basic and acidic residues" evidence="11">
    <location>
        <begin position="29"/>
        <end position="44"/>
    </location>
</feature>
<keyword evidence="4 10" id="KW-1003">Cell membrane</keyword>
<sequence length="196" mass="21983">MDSTVLLFPTQAKRTGGRTGGLRWLSSGKSKEEEPMAKKAEEVAGEEKKEKKGFSLKGILFILILAMVGFMGYNFLKQSGFLAPKEDTPRKVRAKEPIIYTFEGNFLVNLADKDNLRYLKAVISVALSNQKAEDELRKKSAEIRDAIIMILSAQTSEDLATPEGKERLKRLIAERINGMLTQGEVESVYFLDFVMQ</sequence>
<evidence type="ECO:0000256" key="9">
    <source>
        <dbReference type="ARBA" id="ARBA00023136"/>
    </source>
</evidence>
<evidence type="ECO:0000256" key="5">
    <source>
        <dbReference type="ARBA" id="ARBA00022500"/>
    </source>
</evidence>
<keyword evidence="8 10" id="KW-1133">Transmembrane helix</keyword>
<dbReference type="InterPro" id="IPR005503">
    <property type="entry name" value="FliL"/>
</dbReference>
<comment type="subcellular location">
    <subcellularLocation>
        <location evidence="2">Cell membrane</location>
        <topology evidence="2">Single-pass membrane protein</topology>
    </subcellularLocation>
</comment>